<evidence type="ECO:0000256" key="13">
    <source>
        <dbReference type="SAM" id="Phobius"/>
    </source>
</evidence>
<dbReference type="OrthoDB" id="415460at2759"/>
<keyword evidence="9" id="KW-0406">Ion transport</keyword>
<dbReference type="FunFam" id="3.30.710.10:FF:000189">
    <property type="entry name" value="Predicted protein"/>
    <property type="match status" value="1"/>
</dbReference>
<evidence type="ECO:0000256" key="3">
    <source>
        <dbReference type="ARBA" id="ARBA00022538"/>
    </source>
</evidence>
<dbReference type="GO" id="GO:0051260">
    <property type="term" value="P:protein homooligomerization"/>
    <property type="evidence" value="ECO:0007669"/>
    <property type="project" value="InterPro"/>
</dbReference>
<evidence type="ECO:0000256" key="9">
    <source>
        <dbReference type="ARBA" id="ARBA00023065"/>
    </source>
</evidence>
<dbReference type="SMART" id="SM00225">
    <property type="entry name" value="BTB"/>
    <property type="match status" value="1"/>
</dbReference>
<gene>
    <name evidence="15" type="ORF">C0Q70_15521</name>
</gene>
<dbReference type="Pfam" id="PF00520">
    <property type="entry name" value="Ion_trans"/>
    <property type="match status" value="1"/>
</dbReference>
<feature type="transmembrane region" description="Helical" evidence="13">
    <location>
        <begin position="382"/>
        <end position="400"/>
    </location>
</feature>
<evidence type="ECO:0000256" key="6">
    <source>
        <dbReference type="ARBA" id="ARBA00022882"/>
    </source>
</evidence>
<keyword evidence="4 13" id="KW-0812">Transmembrane</keyword>
<evidence type="ECO:0000313" key="15">
    <source>
        <dbReference type="EMBL" id="PVD25024.1"/>
    </source>
</evidence>
<keyword evidence="11" id="KW-0407">Ion channel</keyword>
<feature type="transmembrane region" description="Helical" evidence="13">
    <location>
        <begin position="406"/>
        <end position="427"/>
    </location>
</feature>
<dbReference type="PANTHER" id="PTHR11537">
    <property type="entry name" value="VOLTAGE-GATED POTASSIUM CHANNEL"/>
    <property type="match status" value="1"/>
</dbReference>
<evidence type="ECO:0000313" key="16">
    <source>
        <dbReference type="Proteomes" id="UP000245119"/>
    </source>
</evidence>
<dbReference type="FunFam" id="1.10.287.70:FF:000002">
    <property type="entry name" value="Potassium voltage-gated channel subfamily a member"/>
    <property type="match status" value="1"/>
</dbReference>
<feature type="transmembrane region" description="Helical" evidence="13">
    <location>
        <begin position="199"/>
        <end position="224"/>
    </location>
</feature>
<evidence type="ECO:0000256" key="4">
    <source>
        <dbReference type="ARBA" id="ARBA00022692"/>
    </source>
</evidence>
<keyword evidence="6" id="KW-0851">Voltage-gated channel</keyword>
<keyword evidence="10 13" id="KW-0472">Membrane</keyword>
<name>A0A2T7NV46_POMCA</name>
<dbReference type="InterPro" id="IPR003968">
    <property type="entry name" value="K_chnl_volt-dep_Kv"/>
</dbReference>
<keyword evidence="16" id="KW-1185">Reference proteome</keyword>
<dbReference type="InterPro" id="IPR011333">
    <property type="entry name" value="SKP1/BTB/POZ_sf"/>
</dbReference>
<organism evidence="15 16">
    <name type="scientific">Pomacea canaliculata</name>
    <name type="common">Golden apple snail</name>
    <dbReference type="NCBI Taxonomy" id="400727"/>
    <lineage>
        <taxon>Eukaryota</taxon>
        <taxon>Metazoa</taxon>
        <taxon>Spiralia</taxon>
        <taxon>Lophotrochozoa</taxon>
        <taxon>Mollusca</taxon>
        <taxon>Gastropoda</taxon>
        <taxon>Caenogastropoda</taxon>
        <taxon>Architaenioglossa</taxon>
        <taxon>Ampullarioidea</taxon>
        <taxon>Ampullariidae</taxon>
        <taxon>Pomacea</taxon>
    </lineage>
</organism>
<sequence length="444" mass="50211">MAVVSLLNQAPYRRTFSSRERINADGDEMWLHHRGDRDGQRGNLLTAPRPPTCVSQTGEQLPRGHKCQLETCDRITINVSGQYFETWRTTLERHPDTLLGDPCKRQKFFDKQKNEYFFDRHRPTFDAIFNYYQYGGQLKRPPPVPDDIFLSELDFFEIEREVVEQYRKNEGYVAEKMLLPERGLRRKIWMIMEYPETSLAAYVMAVTSVVVTTASIAIFCIETLPQFKVNNCASDGKPILVEPFFILETICTAFFTLELIVRSIVCPSKKDFIKDFKNMVDVTAVIPFYVTLFNLLATTDCKNSTSGSSLAFLRVIRLVRVFKLTKHSAGLQVLILTFKASVGGLVLFLVALVVCILLFSSAVYFAELGIPGSQIKSIPEGFWWAIITMATIGYGDVVPVGPLGKVVGMMCALAGVLTLSIPVPFITENFNKFYAHKTGRGRLQ</sequence>
<reference evidence="15 16" key="1">
    <citation type="submission" date="2018-04" db="EMBL/GenBank/DDBJ databases">
        <title>The genome of golden apple snail Pomacea canaliculata provides insight into stress tolerance and invasive adaptation.</title>
        <authorList>
            <person name="Liu C."/>
            <person name="Liu B."/>
            <person name="Ren Y."/>
            <person name="Zhang Y."/>
            <person name="Wang H."/>
            <person name="Li S."/>
            <person name="Jiang F."/>
            <person name="Yin L."/>
            <person name="Zhang G."/>
            <person name="Qian W."/>
            <person name="Fan W."/>
        </authorList>
    </citation>
    <scope>NUCLEOTIDE SEQUENCE [LARGE SCALE GENOMIC DNA]</scope>
    <source>
        <strain evidence="15">SZHN2017</strain>
        <tissue evidence="15">Muscle</tissue>
    </source>
</reference>
<proteinExistence type="predicted"/>
<evidence type="ECO:0000256" key="1">
    <source>
        <dbReference type="ARBA" id="ARBA00004141"/>
    </source>
</evidence>
<dbReference type="InterPro" id="IPR005821">
    <property type="entry name" value="Ion_trans_dom"/>
</dbReference>
<evidence type="ECO:0000256" key="5">
    <source>
        <dbReference type="ARBA" id="ARBA00022826"/>
    </source>
</evidence>
<dbReference type="InterPro" id="IPR028325">
    <property type="entry name" value="VG_K_chnl"/>
</dbReference>
<evidence type="ECO:0000256" key="8">
    <source>
        <dbReference type="ARBA" id="ARBA00022989"/>
    </source>
</evidence>
<feature type="domain" description="BTB" evidence="14">
    <location>
        <begin position="73"/>
        <end position="173"/>
    </location>
</feature>
<feature type="region of interest" description="Disordered" evidence="12">
    <location>
        <begin position="32"/>
        <end position="58"/>
    </location>
</feature>
<dbReference type="Gene3D" id="3.30.710.10">
    <property type="entry name" value="Potassium Channel Kv1.1, Chain A"/>
    <property type="match status" value="1"/>
</dbReference>
<dbReference type="PRINTS" id="PR01491">
    <property type="entry name" value="KVCHANNEL"/>
</dbReference>
<dbReference type="Gene3D" id="1.10.287.70">
    <property type="match status" value="1"/>
</dbReference>
<dbReference type="SUPFAM" id="SSF81324">
    <property type="entry name" value="Voltage-gated potassium channels"/>
    <property type="match status" value="1"/>
</dbReference>
<dbReference type="Gene3D" id="1.20.120.350">
    <property type="entry name" value="Voltage-gated potassium channels. Chain C"/>
    <property type="match status" value="1"/>
</dbReference>
<accession>A0A2T7NV46</accession>
<feature type="transmembrane region" description="Helical" evidence="13">
    <location>
        <begin position="345"/>
        <end position="370"/>
    </location>
</feature>
<keyword evidence="8 13" id="KW-1133">Transmembrane helix</keyword>
<feature type="transmembrane region" description="Helical" evidence="13">
    <location>
        <begin position="244"/>
        <end position="266"/>
    </location>
</feature>
<evidence type="ECO:0000256" key="12">
    <source>
        <dbReference type="SAM" id="MobiDB-lite"/>
    </source>
</evidence>
<keyword evidence="3" id="KW-0633">Potassium transport</keyword>
<dbReference type="GO" id="GO:0008076">
    <property type="term" value="C:voltage-gated potassium channel complex"/>
    <property type="evidence" value="ECO:0007669"/>
    <property type="project" value="InterPro"/>
</dbReference>
<evidence type="ECO:0000259" key="14">
    <source>
        <dbReference type="SMART" id="SM00225"/>
    </source>
</evidence>
<dbReference type="InterPro" id="IPR027359">
    <property type="entry name" value="Volt_channel_dom_sf"/>
</dbReference>
<evidence type="ECO:0000256" key="2">
    <source>
        <dbReference type="ARBA" id="ARBA00022448"/>
    </source>
</evidence>
<dbReference type="PRINTS" id="PR00169">
    <property type="entry name" value="KCHANNEL"/>
</dbReference>
<dbReference type="STRING" id="400727.A0A2T7NV46"/>
<evidence type="ECO:0000256" key="10">
    <source>
        <dbReference type="ARBA" id="ARBA00023136"/>
    </source>
</evidence>
<dbReference type="InterPro" id="IPR000210">
    <property type="entry name" value="BTB/POZ_dom"/>
</dbReference>
<dbReference type="InterPro" id="IPR003972">
    <property type="entry name" value="K_chnl_volt-dep_Kv1"/>
</dbReference>
<dbReference type="SUPFAM" id="SSF54695">
    <property type="entry name" value="POZ domain"/>
    <property type="match status" value="1"/>
</dbReference>
<comment type="subcellular location">
    <subcellularLocation>
        <location evidence="1">Membrane</location>
        <topology evidence="1">Multi-pass membrane protein</topology>
    </subcellularLocation>
</comment>
<keyword evidence="2" id="KW-0813">Transport</keyword>
<evidence type="ECO:0000256" key="11">
    <source>
        <dbReference type="ARBA" id="ARBA00023303"/>
    </source>
</evidence>
<dbReference type="PRINTS" id="PR01496">
    <property type="entry name" value="SHAKERCHANEL"/>
</dbReference>
<dbReference type="Proteomes" id="UP000245119">
    <property type="component" value="Linkage Group LG9"/>
</dbReference>
<dbReference type="Pfam" id="PF02214">
    <property type="entry name" value="BTB_2"/>
    <property type="match status" value="1"/>
</dbReference>
<comment type="caution">
    <text evidence="15">The sequence shown here is derived from an EMBL/GenBank/DDBJ whole genome shotgun (WGS) entry which is preliminary data.</text>
</comment>
<protein>
    <recommendedName>
        <fullName evidence="14">BTB domain-containing protein</fullName>
    </recommendedName>
</protein>
<keyword evidence="7" id="KW-0630">Potassium</keyword>
<dbReference type="GO" id="GO:0001508">
    <property type="term" value="P:action potential"/>
    <property type="evidence" value="ECO:0007669"/>
    <property type="project" value="TreeGrafter"/>
</dbReference>
<keyword evidence="5" id="KW-0631">Potassium channel</keyword>
<dbReference type="PANTHER" id="PTHR11537:SF113">
    <property type="entry name" value="POTASSIUM VOLTAGE-GATED CHANNEL PROTEIN SHAKER"/>
    <property type="match status" value="1"/>
</dbReference>
<evidence type="ECO:0000256" key="7">
    <source>
        <dbReference type="ARBA" id="ARBA00022958"/>
    </source>
</evidence>
<dbReference type="GO" id="GO:0005251">
    <property type="term" value="F:delayed rectifier potassium channel activity"/>
    <property type="evidence" value="ECO:0007669"/>
    <property type="project" value="TreeGrafter"/>
</dbReference>
<dbReference type="OMA" id="IWVTANS"/>
<dbReference type="EMBL" id="PZQS01000009">
    <property type="protein sequence ID" value="PVD25024.1"/>
    <property type="molecule type" value="Genomic_DNA"/>
</dbReference>
<dbReference type="AlphaFoldDB" id="A0A2T7NV46"/>
<dbReference type="InterPro" id="IPR003131">
    <property type="entry name" value="T1-type_BTB"/>
</dbReference>